<organism evidence="2 3">
    <name type="scientific">Micromonospora avicenniae</name>
    <dbReference type="NCBI Taxonomy" id="1198245"/>
    <lineage>
        <taxon>Bacteria</taxon>
        <taxon>Bacillati</taxon>
        <taxon>Actinomycetota</taxon>
        <taxon>Actinomycetes</taxon>
        <taxon>Micromonosporales</taxon>
        <taxon>Micromonosporaceae</taxon>
        <taxon>Micromonospora</taxon>
    </lineage>
</organism>
<evidence type="ECO:0000256" key="1">
    <source>
        <dbReference type="SAM" id="Phobius"/>
    </source>
</evidence>
<keyword evidence="1" id="KW-0472">Membrane</keyword>
<feature type="transmembrane region" description="Helical" evidence="1">
    <location>
        <begin position="72"/>
        <end position="91"/>
    </location>
</feature>
<proteinExistence type="predicted"/>
<feature type="transmembrane region" description="Helical" evidence="1">
    <location>
        <begin position="103"/>
        <end position="130"/>
    </location>
</feature>
<dbReference type="AlphaFoldDB" id="A0A1N6PV25"/>
<feature type="transmembrane region" description="Helical" evidence="1">
    <location>
        <begin position="7"/>
        <end position="30"/>
    </location>
</feature>
<sequence length="154" mass="16445">MDKRWRDIGVLAGVLFAINVVARLIIHFGFDGEDAVADRVSLGMFVLIGVILAVVAFLWARRRPLGEWAADAAGAVLVAMVLTVLVGPLLVGDSPFAGGAGTFFAQIWLYLGATLAGTLVGYLVATALGLDHRSQSLKRYTELKAAKPPKVVRR</sequence>
<accession>A0A1N6PV25</accession>
<keyword evidence="1" id="KW-0812">Transmembrane</keyword>
<keyword evidence="1" id="KW-1133">Transmembrane helix</keyword>
<dbReference type="EMBL" id="FTNF01000001">
    <property type="protein sequence ID" value="SIQ08221.1"/>
    <property type="molecule type" value="Genomic_DNA"/>
</dbReference>
<feature type="transmembrane region" description="Helical" evidence="1">
    <location>
        <begin position="42"/>
        <end position="60"/>
    </location>
</feature>
<gene>
    <name evidence="2" type="ORF">SAMN05444858_10142</name>
</gene>
<name>A0A1N6PV25_9ACTN</name>
<dbReference type="RefSeq" id="WP_076466515.1">
    <property type="nucleotide sequence ID" value="NZ_FTNF01000001.1"/>
</dbReference>
<evidence type="ECO:0000313" key="2">
    <source>
        <dbReference type="EMBL" id="SIQ08221.1"/>
    </source>
</evidence>
<dbReference type="Proteomes" id="UP000186004">
    <property type="component" value="Unassembled WGS sequence"/>
</dbReference>
<evidence type="ECO:0000313" key="3">
    <source>
        <dbReference type="Proteomes" id="UP000186004"/>
    </source>
</evidence>
<keyword evidence="3" id="KW-1185">Reference proteome</keyword>
<protein>
    <submittedName>
        <fullName evidence="2">Uncharacterized protein</fullName>
    </submittedName>
</protein>
<dbReference type="OrthoDB" id="3400694at2"/>
<dbReference type="STRING" id="1198245.SAMN05444858_10142"/>
<reference evidence="2 3" key="1">
    <citation type="submission" date="2017-01" db="EMBL/GenBank/DDBJ databases">
        <authorList>
            <person name="Mah S.A."/>
            <person name="Swanson W.J."/>
            <person name="Moy G.W."/>
            <person name="Vacquier V.D."/>
        </authorList>
    </citation>
    <scope>NUCLEOTIDE SEQUENCE [LARGE SCALE GENOMIC DNA]</scope>
    <source>
        <strain evidence="2 3">DSM 45758</strain>
    </source>
</reference>